<dbReference type="EMBL" id="QMPZ01000173">
    <property type="protein sequence ID" value="RLE07366.1"/>
    <property type="molecule type" value="Genomic_DNA"/>
</dbReference>
<dbReference type="Proteomes" id="UP000279422">
    <property type="component" value="Unassembled WGS sequence"/>
</dbReference>
<name>A0A497E250_UNCAE</name>
<evidence type="ECO:0000313" key="2">
    <source>
        <dbReference type="Proteomes" id="UP000279422"/>
    </source>
</evidence>
<accession>A0A497E250</accession>
<dbReference type="AlphaFoldDB" id="A0A497E250"/>
<organism evidence="1 2">
    <name type="scientific">Aerophobetes bacterium</name>
    <dbReference type="NCBI Taxonomy" id="2030807"/>
    <lineage>
        <taxon>Bacteria</taxon>
        <taxon>Candidatus Aerophobota</taxon>
    </lineage>
</organism>
<proteinExistence type="predicted"/>
<sequence length="104" mass="12030">MFRHLKNPYYLAVKPQFHWTDQKIKVHTFICLLGLLLAEILRKKVHDAGIKMSLDDILNHLGNIRESVSLSFTGKKGKPRVEVQLEEMDETGKKLFDIVEKISV</sequence>
<evidence type="ECO:0008006" key="3">
    <source>
        <dbReference type="Google" id="ProtNLM"/>
    </source>
</evidence>
<gene>
    <name evidence="1" type="ORF">DRJ00_08270</name>
</gene>
<protein>
    <recommendedName>
        <fullName evidence="3">Transposase</fullName>
    </recommendedName>
</protein>
<evidence type="ECO:0000313" key="1">
    <source>
        <dbReference type="EMBL" id="RLE07366.1"/>
    </source>
</evidence>
<reference evidence="1 2" key="1">
    <citation type="submission" date="2018-06" db="EMBL/GenBank/DDBJ databases">
        <title>Extensive metabolic versatility and redundancy in microbially diverse, dynamic hydrothermal sediments.</title>
        <authorList>
            <person name="Dombrowski N."/>
            <person name="Teske A."/>
            <person name="Baker B.J."/>
        </authorList>
    </citation>
    <scope>NUCLEOTIDE SEQUENCE [LARGE SCALE GENOMIC DNA]</scope>
    <source>
        <strain evidence="1">B47_G16</strain>
    </source>
</reference>
<comment type="caution">
    <text evidence="1">The sequence shown here is derived from an EMBL/GenBank/DDBJ whole genome shotgun (WGS) entry which is preliminary data.</text>
</comment>